<evidence type="ECO:0008006" key="4">
    <source>
        <dbReference type="Google" id="ProtNLM"/>
    </source>
</evidence>
<name>A0A1F7VDS9_9BACT</name>
<organism evidence="2 3">
    <name type="scientific">Candidatus Uhrbacteria bacterium RIFCSPLOWO2_02_FULL_49_11</name>
    <dbReference type="NCBI Taxonomy" id="1802409"/>
    <lineage>
        <taxon>Bacteria</taxon>
        <taxon>Candidatus Uhriibacteriota</taxon>
    </lineage>
</organism>
<evidence type="ECO:0000256" key="1">
    <source>
        <dbReference type="SAM" id="Phobius"/>
    </source>
</evidence>
<dbReference type="Proteomes" id="UP000178264">
    <property type="component" value="Unassembled WGS sequence"/>
</dbReference>
<dbReference type="EMBL" id="MGER01000015">
    <property type="protein sequence ID" value="OGL88720.1"/>
    <property type="molecule type" value="Genomic_DNA"/>
</dbReference>
<feature type="transmembrane region" description="Helical" evidence="1">
    <location>
        <begin position="122"/>
        <end position="140"/>
    </location>
</feature>
<evidence type="ECO:0000313" key="2">
    <source>
        <dbReference type="EMBL" id="OGL88720.1"/>
    </source>
</evidence>
<feature type="transmembrane region" description="Helical" evidence="1">
    <location>
        <begin position="229"/>
        <end position="253"/>
    </location>
</feature>
<feature type="transmembrane region" description="Helical" evidence="1">
    <location>
        <begin position="341"/>
        <end position="362"/>
    </location>
</feature>
<keyword evidence="1" id="KW-1133">Transmembrane helix</keyword>
<feature type="transmembrane region" description="Helical" evidence="1">
    <location>
        <begin position="265"/>
        <end position="285"/>
    </location>
</feature>
<gene>
    <name evidence="2" type="ORF">A3I42_01665</name>
</gene>
<reference evidence="2 3" key="1">
    <citation type="journal article" date="2016" name="Nat. Commun.">
        <title>Thousands of microbial genomes shed light on interconnected biogeochemical processes in an aquifer system.</title>
        <authorList>
            <person name="Anantharaman K."/>
            <person name="Brown C.T."/>
            <person name="Hug L.A."/>
            <person name="Sharon I."/>
            <person name="Castelle C.J."/>
            <person name="Probst A.J."/>
            <person name="Thomas B.C."/>
            <person name="Singh A."/>
            <person name="Wilkins M.J."/>
            <person name="Karaoz U."/>
            <person name="Brodie E.L."/>
            <person name="Williams K.H."/>
            <person name="Hubbard S.S."/>
            <person name="Banfield J.F."/>
        </authorList>
    </citation>
    <scope>NUCLEOTIDE SEQUENCE [LARGE SCALE GENOMIC DNA]</scope>
</reference>
<protein>
    <recommendedName>
        <fullName evidence="4">Glycosyltransferase RgtA/B/C/D-like domain-containing protein</fullName>
    </recommendedName>
</protein>
<feature type="transmembrane region" description="Helical" evidence="1">
    <location>
        <begin position="305"/>
        <end position="329"/>
    </location>
</feature>
<feature type="transmembrane region" description="Helical" evidence="1">
    <location>
        <begin position="146"/>
        <end position="166"/>
    </location>
</feature>
<feature type="transmembrane region" description="Helical" evidence="1">
    <location>
        <begin position="374"/>
        <end position="393"/>
    </location>
</feature>
<keyword evidence="1" id="KW-0472">Membrane</keyword>
<keyword evidence="1" id="KW-0812">Transmembrane</keyword>
<comment type="caution">
    <text evidence="2">The sequence shown here is derived from an EMBL/GenBank/DDBJ whole genome shotgun (WGS) entry which is preliminary data.</text>
</comment>
<evidence type="ECO:0000313" key="3">
    <source>
        <dbReference type="Proteomes" id="UP000178264"/>
    </source>
</evidence>
<sequence length="554" mass="61953">MKERHYRYMIFEYFQNNSAWKHIATASIILIFVTGAPYLYGYVQTPPGATYTGLHALTPGDFNVYYAQMLQAGRGDMAERNLFAGIDGVGSISMVNAFWYCLGIMAHTAGISMPLAFHLARLALIPLLVLVLHQLLRILVPFRAFYTAGVLTFLGSGIGYLALPFLKSPPFEGRYDWPLDLWVPEANTFLTLYHSPHLLASLILFLFVLFSFLRASASSKPFWWRLSGGLAAAALFHFHPFHAVTLGSILLVWTVIMGRTSLRRSCVTLAVISGISLPSIAWQLMRLRSDWITREWAMQNVTTTPALWAVLLGYGLLVPLALAGGVWFWRVRNKGSEPSPLHPRAVWLLGSWIAVQCAFVLSPLPFQRRLLEGMHVPLAMLAGVGMCFLFNTIPWHKTIRILRNPAMVLCGIIFIFSTVGTISRDLELFTDHSAYFYLNATQKKVLDLLMRASLQEGVVLAPVDEASFIPAWTGRAVYGGSGAHSPQEALRRSMAEWFLSGQGSREARRQFLRDENITDVVMMSSDQRDMLTLAADSLLHPVFVDQGIGLFSMR</sequence>
<feature type="transmembrane region" description="Helical" evidence="1">
    <location>
        <begin position="198"/>
        <end position="217"/>
    </location>
</feature>
<proteinExistence type="predicted"/>
<dbReference type="AlphaFoldDB" id="A0A1F7VDS9"/>
<accession>A0A1F7VDS9</accession>
<feature type="transmembrane region" description="Helical" evidence="1">
    <location>
        <begin position="20"/>
        <end position="40"/>
    </location>
</feature>
<feature type="transmembrane region" description="Helical" evidence="1">
    <location>
        <begin position="405"/>
        <end position="423"/>
    </location>
</feature>